<dbReference type="EMBL" id="CAQQ02383410">
    <property type="status" value="NOT_ANNOTATED_CDS"/>
    <property type="molecule type" value="Genomic_DNA"/>
</dbReference>
<dbReference type="SUPFAM" id="SSF56235">
    <property type="entry name" value="N-terminal nucleophile aminohydrolases (Ntn hydrolases)"/>
    <property type="match status" value="1"/>
</dbReference>
<accession>T1H105</accession>
<evidence type="ECO:0000313" key="2">
    <source>
        <dbReference type="Proteomes" id="UP000015102"/>
    </source>
</evidence>
<sequence length="52" mass="5973">MEKLKLSDMSTEDIVKNAGKIIYQVHDELKDKDFRLELSIVGKETDGVHQLN</sequence>
<name>T1H105_MEGSC</name>
<dbReference type="Proteomes" id="UP000015102">
    <property type="component" value="Unassembled WGS sequence"/>
</dbReference>
<dbReference type="AlphaFoldDB" id="T1H105"/>
<dbReference type="HOGENOM" id="CLU_3093465_0_0_1"/>
<reference evidence="2" key="1">
    <citation type="submission" date="2013-02" db="EMBL/GenBank/DDBJ databases">
        <authorList>
            <person name="Hughes D."/>
        </authorList>
    </citation>
    <scope>NUCLEOTIDE SEQUENCE</scope>
    <source>
        <strain>Durham</strain>
        <strain evidence="2">NC isolate 2 -- Noor lab</strain>
    </source>
</reference>
<protein>
    <submittedName>
        <fullName evidence="1">Uncharacterized protein</fullName>
    </submittedName>
</protein>
<evidence type="ECO:0000313" key="1">
    <source>
        <dbReference type="EnsemblMetazoa" id="MESCA009855-PA"/>
    </source>
</evidence>
<dbReference type="EnsemblMetazoa" id="MESCA009855-RA">
    <property type="protein sequence ID" value="MESCA009855-PA"/>
    <property type="gene ID" value="MESCA009855"/>
</dbReference>
<dbReference type="Gene3D" id="3.60.20.10">
    <property type="entry name" value="Glutamine Phosphoribosylpyrophosphate, subunit 1, domain 1"/>
    <property type="match status" value="1"/>
</dbReference>
<reference evidence="1" key="2">
    <citation type="submission" date="2015-06" db="UniProtKB">
        <authorList>
            <consortium name="EnsemblMetazoa"/>
        </authorList>
    </citation>
    <scope>IDENTIFICATION</scope>
</reference>
<organism evidence="1 2">
    <name type="scientific">Megaselia scalaris</name>
    <name type="common">Humpbacked fly</name>
    <name type="synonym">Phora scalaris</name>
    <dbReference type="NCBI Taxonomy" id="36166"/>
    <lineage>
        <taxon>Eukaryota</taxon>
        <taxon>Metazoa</taxon>
        <taxon>Ecdysozoa</taxon>
        <taxon>Arthropoda</taxon>
        <taxon>Hexapoda</taxon>
        <taxon>Insecta</taxon>
        <taxon>Pterygota</taxon>
        <taxon>Neoptera</taxon>
        <taxon>Endopterygota</taxon>
        <taxon>Diptera</taxon>
        <taxon>Brachycera</taxon>
        <taxon>Muscomorpha</taxon>
        <taxon>Platypezoidea</taxon>
        <taxon>Phoridae</taxon>
        <taxon>Megaseliini</taxon>
        <taxon>Megaselia</taxon>
    </lineage>
</organism>
<dbReference type="STRING" id="36166.T1H105"/>
<dbReference type="InterPro" id="IPR029055">
    <property type="entry name" value="Ntn_hydrolases_N"/>
</dbReference>
<proteinExistence type="predicted"/>
<keyword evidence="2" id="KW-1185">Reference proteome</keyword>